<evidence type="ECO:0000313" key="2">
    <source>
        <dbReference type="EMBL" id="KAF0314231.1"/>
    </source>
</evidence>
<sequence>MPSRCAGRCLKRLNLAVNYDEAQSQCDALGAHLAVPRSDEENQCAIDAAGANIVWLGFNDVVTENQFVADDGCGPILSAESEIDCGLLCEGATPEECSGFIYGPDDGTCRLFSGDCRGPAVNSSQLNTERYMARSTCTGKLQ</sequence>
<dbReference type="InterPro" id="IPR016186">
    <property type="entry name" value="C-type_lectin-like/link_sf"/>
</dbReference>
<evidence type="ECO:0000313" key="3">
    <source>
        <dbReference type="Proteomes" id="UP000440578"/>
    </source>
</evidence>
<feature type="domain" description="C-type lectin" evidence="1">
    <location>
        <begin position="17"/>
        <end position="72"/>
    </location>
</feature>
<dbReference type="Gene3D" id="3.10.100.10">
    <property type="entry name" value="Mannose-Binding Protein A, subunit A"/>
    <property type="match status" value="1"/>
</dbReference>
<dbReference type="SUPFAM" id="SSF56436">
    <property type="entry name" value="C-type lectin-like"/>
    <property type="match status" value="1"/>
</dbReference>
<comment type="caution">
    <text evidence="2">The sequence shown here is derived from an EMBL/GenBank/DDBJ whole genome shotgun (WGS) entry which is preliminary data.</text>
</comment>
<evidence type="ECO:0000259" key="1">
    <source>
        <dbReference type="Pfam" id="PF00059"/>
    </source>
</evidence>
<name>A0A6A4XH22_AMPAM</name>
<dbReference type="InterPro" id="IPR001304">
    <property type="entry name" value="C-type_lectin-like"/>
</dbReference>
<reference evidence="2 3" key="1">
    <citation type="submission" date="2019-07" db="EMBL/GenBank/DDBJ databases">
        <title>Draft genome assembly of a fouling barnacle, Amphibalanus amphitrite (Darwin, 1854): The first reference genome for Thecostraca.</title>
        <authorList>
            <person name="Kim W."/>
        </authorList>
    </citation>
    <scope>NUCLEOTIDE SEQUENCE [LARGE SCALE GENOMIC DNA]</scope>
    <source>
        <strain evidence="2">SNU_AA5</strain>
        <tissue evidence="2">Soma without cirri and trophi</tissue>
    </source>
</reference>
<dbReference type="CDD" id="cd00037">
    <property type="entry name" value="CLECT"/>
    <property type="match status" value="1"/>
</dbReference>
<proteinExistence type="predicted"/>
<dbReference type="AlphaFoldDB" id="A0A6A4XH22"/>
<dbReference type="EMBL" id="VIIS01000039">
    <property type="protein sequence ID" value="KAF0314231.1"/>
    <property type="molecule type" value="Genomic_DNA"/>
</dbReference>
<dbReference type="Pfam" id="PF00059">
    <property type="entry name" value="Lectin_C"/>
    <property type="match status" value="1"/>
</dbReference>
<dbReference type="Proteomes" id="UP000440578">
    <property type="component" value="Unassembled WGS sequence"/>
</dbReference>
<protein>
    <recommendedName>
        <fullName evidence="1">C-type lectin domain-containing protein</fullName>
    </recommendedName>
</protein>
<keyword evidence="3" id="KW-1185">Reference proteome</keyword>
<organism evidence="2 3">
    <name type="scientific">Amphibalanus amphitrite</name>
    <name type="common">Striped barnacle</name>
    <name type="synonym">Balanus amphitrite</name>
    <dbReference type="NCBI Taxonomy" id="1232801"/>
    <lineage>
        <taxon>Eukaryota</taxon>
        <taxon>Metazoa</taxon>
        <taxon>Ecdysozoa</taxon>
        <taxon>Arthropoda</taxon>
        <taxon>Crustacea</taxon>
        <taxon>Multicrustacea</taxon>
        <taxon>Cirripedia</taxon>
        <taxon>Thoracica</taxon>
        <taxon>Thoracicalcarea</taxon>
        <taxon>Balanomorpha</taxon>
        <taxon>Balanoidea</taxon>
        <taxon>Balanidae</taxon>
        <taxon>Amphibalaninae</taxon>
        <taxon>Amphibalanus</taxon>
    </lineage>
</organism>
<accession>A0A6A4XH22</accession>
<gene>
    <name evidence="2" type="ORF">FJT64_015334</name>
</gene>
<dbReference type="InterPro" id="IPR016187">
    <property type="entry name" value="CTDL_fold"/>
</dbReference>